<comment type="caution">
    <text evidence="2">The sequence shown here is derived from an EMBL/GenBank/DDBJ whole genome shotgun (WGS) entry which is preliminary data.</text>
</comment>
<sequence length="70" mass="7437">MGADEQREPAHFSGEGVGAAEGLRREGGQVIDVGGPARAEERLEQRVGQQAAVEDLDELVQLVLAARVLE</sequence>
<organism evidence="2 3">
    <name type="scientific">Nonomuraea maheshkhaliensis</name>
    <dbReference type="NCBI Taxonomy" id="419590"/>
    <lineage>
        <taxon>Bacteria</taxon>
        <taxon>Bacillati</taxon>
        <taxon>Actinomycetota</taxon>
        <taxon>Actinomycetes</taxon>
        <taxon>Streptosporangiales</taxon>
        <taxon>Streptosporangiaceae</taxon>
        <taxon>Nonomuraea</taxon>
    </lineage>
</organism>
<gene>
    <name evidence="2" type="ORF">GCM10009733_089910</name>
</gene>
<proteinExistence type="predicted"/>
<feature type="region of interest" description="Disordered" evidence="1">
    <location>
        <begin position="1"/>
        <end position="28"/>
    </location>
</feature>
<keyword evidence="3" id="KW-1185">Reference proteome</keyword>
<evidence type="ECO:0000313" key="3">
    <source>
        <dbReference type="Proteomes" id="UP001500064"/>
    </source>
</evidence>
<protein>
    <submittedName>
        <fullName evidence="2">Uncharacterized protein</fullName>
    </submittedName>
</protein>
<feature type="compositionally biased region" description="Basic and acidic residues" evidence="1">
    <location>
        <begin position="1"/>
        <end position="10"/>
    </location>
</feature>
<name>A0ABN2GYN3_9ACTN</name>
<evidence type="ECO:0000256" key="1">
    <source>
        <dbReference type="SAM" id="MobiDB-lite"/>
    </source>
</evidence>
<dbReference type="Proteomes" id="UP001500064">
    <property type="component" value="Unassembled WGS sequence"/>
</dbReference>
<accession>A0ABN2GYN3</accession>
<dbReference type="EMBL" id="BAAAMU010000116">
    <property type="protein sequence ID" value="GAA1679086.1"/>
    <property type="molecule type" value="Genomic_DNA"/>
</dbReference>
<reference evidence="2 3" key="1">
    <citation type="journal article" date="2019" name="Int. J. Syst. Evol. Microbiol.">
        <title>The Global Catalogue of Microorganisms (GCM) 10K type strain sequencing project: providing services to taxonomists for standard genome sequencing and annotation.</title>
        <authorList>
            <consortium name="The Broad Institute Genomics Platform"/>
            <consortium name="The Broad Institute Genome Sequencing Center for Infectious Disease"/>
            <person name="Wu L."/>
            <person name="Ma J."/>
        </authorList>
    </citation>
    <scope>NUCLEOTIDE SEQUENCE [LARGE SCALE GENOMIC DNA]</scope>
    <source>
        <strain evidence="2 3">JCM 13929</strain>
    </source>
</reference>
<evidence type="ECO:0000313" key="2">
    <source>
        <dbReference type="EMBL" id="GAA1679086.1"/>
    </source>
</evidence>